<reference evidence="2" key="1">
    <citation type="journal article" date="2020" name="Stud. Mycol.">
        <title>101 Dothideomycetes genomes: a test case for predicting lifestyles and emergence of pathogens.</title>
        <authorList>
            <person name="Haridas S."/>
            <person name="Albert R."/>
            <person name="Binder M."/>
            <person name="Bloem J."/>
            <person name="Labutti K."/>
            <person name="Salamov A."/>
            <person name="Andreopoulos B."/>
            <person name="Baker S."/>
            <person name="Barry K."/>
            <person name="Bills G."/>
            <person name="Bluhm B."/>
            <person name="Cannon C."/>
            <person name="Castanera R."/>
            <person name="Culley D."/>
            <person name="Daum C."/>
            <person name="Ezra D."/>
            <person name="Gonzalez J."/>
            <person name="Henrissat B."/>
            <person name="Kuo A."/>
            <person name="Liang C."/>
            <person name="Lipzen A."/>
            <person name="Lutzoni F."/>
            <person name="Magnuson J."/>
            <person name="Mondo S."/>
            <person name="Nolan M."/>
            <person name="Ohm R."/>
            <person name="Pangilinan J."/>
            <person name="Park H.-J."/>
            <person name="Ramirez L."/>
            <person name="Alfaro M."/>
            <person name="Sun H."/>
            <person name="Tritt A."/>
            <person name="Yoshinaga Y."/>
            <person name="Zwiers L.-H."/>
            <person name="Turgeon B."/>
            <person name="Goodwin S."/>
            <person name="Spatafora J."/>
            <person name="Crous P."/>
            <person name="Grigoriev I."/>
        </authorList>
    </citation>
    <scope>NUCLEOTIDE SEQUENCE</scope>
    <source>
        <strain evidence="2">CBS 473.64</strain>
    </source>
</reference>
<feature type="region of interest" description="Disordered" evidence="1">
    <location>
        <begin position="1"/>
        <end position="79"/>
    </location>
</feature>
<name>A0A6A6SI90_9PLEO</name>
<feature type="compositionally biased region" description="Basic and acidic residues" evidence="1">
    <location>
        <begin position="48"/>
        <end position="59"/>
    </location>
</feature>
<sequence length="446" mass="48360">MTDVAVSSQLQEWSFEKPAHPERTASSSSSPNLSHHESGTLRIATQEMDQKDFQDRYLSSEEDLSPTDGNFSDSEYDSDASIHDVQKEVLKVRRMSISRWDKGLSCDMAVSVSYVSAGRPKVIELNNNFGPPAPVQEKTRRSASLAQVPMAGIEKLRKEQPKHRSLLLSSAFTSAPRSISPAVTTASRSLKRAVSANNAPQSFPTTSSVRSASPSGSDYSIPSRPTSSATTSHLRSHPAHPIRTSSYLASPANHTSTFPPPPPLSPAPHAFLNSDPFESSTTNAAAPILKNAGTHRRLRSISMKLSLAKIAITPSTKKWDSRINGKSGSSSATIASPSPVTPFSPRTPMTAPVTSDHSPMSKLRRNSRLLSRPPTRSATTTPDLPTISSYDEPSPAPLKRSVTDRMVARAANERAPALELPPFPEDDISSIRSRPLRKRKSLMDLL</sequence>
<protein>
    <submittedName>
        <fullName evidence="2">Uncharacterized protein</fullName>
    </submittedName>
</protein>
<evidence type="ECO:0000256" key="1">
    <source>
        <dbReference type="SAM" id="MobiDB-lite"/>
    </source>
</evidence>
<dbReference type="OrthoDB" id="3926619at2759"/>
<organism evidence="2 3">
    <name type="scientific">Massarina eburnea CBS 473.64</name>
    <dbReference type="NCBI Taxonomy" id="1395130"/>
    <lineage>
        <taxon>Eukaryota</taxon>
        <taxon>Fungi</taxon>
        <taxon>Dikarya</taxon>
        <taxon>Ascomycota</taxon>
        <taxon>Pezizomycotina</taxon>
        <taxon>Dothideomycetes</taxon>
        <taxon>Pleosporomycetidae</taxon>
        <taxon>Pleosporales</taxon>
        <taxon>Massarineae</taxon>
        <taxon>Massarinaceae</taxon>
        <taxon>Massarina</taxon>
    </lineage>
</organism>
<gene>
    <name evidence="2" type="ORF">P280DRAFT_17066</name>
</gene>
<feature type="compositionally biased region" description="Basic and acidic residues" evidence="1">
    <location>
        <begin position="14"/>
        <end position="23"/>
    </location>
</feature>
<accession>A0A6A6SI90</accession>
<proteinExistence type="predicted"/>
<evidence type="ECO:0000313" key="3">
    <source>
        <dbReference type="Proteomes" id="UP000799753"/>
    </source>
</evidence>
<feature type="region of interest" description="Disordered" evidence="1">
    <location>
        <begin position="193"/>
        <end position="280"/>
    </location>
</feature>
<feature type="compositionally biased region" description="Low complexity" evidence="1">
    <location>
        <begin position="368"/>
        <end position="382"/>
    </location>
</feature>
<dbReference type="EMBL" id="MU006776">
    <property type="protein sequence ID" value="KAF2646717.1"/>
    <property type="molecule type" value="Genomic_DNA"/>
</dbReference>
<feature type="compositionally biased region" description="Polar residues" evidence="1">
    <location>
        <begin position="1"/>
        <end position="12"/>
    </location>
</feature>
<evidence type="ECO:0000313" key="2">
    <source>
        <dbReference type="EMBL" id="KAF2646717.1"/>
    </source>
</evidence>
<feature type="region of interest" description="Disordered" evidence="1">
    <location>
        <begin position="316"/>
        <end position="431"/>
    </location>
</feature>
<feature type="compositionally biased region" description="Polar residues" evidence="1">
    <location>
        <begin position="195"/>
        <end position="233"/>
    </location>
</feature>
<feature type="compositionally biased region" description="Low complexity" evidence="1">
    <location>
        <begin position="327"/>
        <end position="338"/>
    </location>
</feature>
<keyword evidence="3" id="KW-1185">Reference proteome</keyword>
<dbReference type="Proteomes" id="UP000799753">
    <property type="component" value="Unassembled WGS sequence"/>
</dbReference>
<dbReference type="AlphaFoldDB" id="A0A6A6SI90"/>